<feature type="transmembrane region" description="Helical" evidence="6">
    <location>
        <begin position="47"/>
        <end position="71"/>
    </location>
</feature>
<reference evidence="8" key="1">
    <citation type="journal article" date="2016" name="Mol. Biol. Evol.">
        <title>Novel hydrogenosomes in the microaerophilic jakobid Stygiella incarcerata.</title>
        <authorList>
            <person name="Leger M.M."/>
            <person name="Eme L."/>
            <person name="Hug L.A."/>
            <person name="Roger A.J."/>
        </authorList>
    </citation>
    <scope>NUCLEOTIDE SEQUENCE</scope>
</reference>
<feature type="transmembrane region" description="Helical" evidence="6">
    <location>
        <begin position="21"/>
        <end position="41"/>
    </location>
</feature>
<dbReference type="PROSITE" id="PS51847">
    <property type="entry name" value="SMP"/>
    <property type="match status" value="1"/>
</dbReference>
<dbReference type="GO" id="GO:0008289">
    <property type="term" value="F:lipid binding"/>
    <property type="evidence" value="ECO:0007669"/>
    <property type="project" value="UniProtKB-KW"/>
</dbReference>
<proteinExistence type="evidence at transcript level"/>
<keyword evidence="3" id="KW-0445">Lipid transport</keyword>
<comment type="subcellular location">
    <subcellularLocation>
        <location evidence="1">Membrane</location>
    </subcellularLocation>
</comment>
<accession>A0A192ZJA9</accession>
<protein>
    <submittedName>
        <fullName evidence="8">Mitochondrial outer membrane protein MMM1</fullName>
    </submittedName>
</protein>
<evidence type="ECO:0000256" key="3">
    <source>
        <dbReference type="ARBA" id="ARBA00023055"/>
    </source>
</evidence>
<evidence type="ECO:0000256" key="1">
    <source>
        <dbReference type="ARBA" id="ARBA00004370"/>
    </source>
</evidence>
<keyword evidence="6" id="KW-0812">Transmembrane</keyword>
<gene>
    <name evidence="8" type="primary">MMM1</name>
</gene>
<keyword evidence="6" id="KW-1133">Transmembrane helix</keyword>
<feature type="domain" description="SMP-LTD" evidence="7">
    <location>
        <begin position="106"/>
        <end position="297"/>
    </location>
</feature>
<evidence type="ECO:0000256" key="6">
    <source>
        <dbReference type="SAM" id="Phobius"/>
    </source>
</evidence>
<keyword evidence="2" id="KW-0813">Transport</keyword>
<dbReference type="InterPro" id="IPR031468">
    <property type="entry name" value="SMP_LBD"/>
</dbReference>
<evidence type="ECO:0000256" key="2">
    <source>
        <dbReference type="ARBA" id="ARBA00022448"/>
    </source>
</evidence>
<organism evidence="8">
    <name type="scientific">Stygiella incarcerata</name>
    <dbReference type="NCBI Taxonomy" id="1712417"/>
    <lineage>
        <taxon>Eukaryota</taxon>
        <taxon>Discoba</taxon>
        <taxon>Jakobida</taxon>
        <taxon>Andalucina</taxon>
        <taxon>Stygiellidae</taxon>
        <taxon>Stygiella</taxon>
    </lineage>
</organism>
<dbReference type="AlphaFoldDB" id="A0A192ZJA9"/>
<keyword evidence="5 6" id="KW-0472">Membrane</keyword>
<dbReference type="EMBL" id="KT984576">
    <property type="protein sequence ID" value="ANM86796.1"/>
    <property type="molecule type" value="mRNA"/>
</dbReference>
<evidence type="ECO:0000259" key="7">
    <source>
        <dbReference type="PROSITE" id="PS51847"/>
    </source>
</evidence>
<dbReference type="GO" id="GO:0016020">
    <property type="term" value="C:membrane"/>
    <property type="evidence" value="ECO:0007669"/>
    <property type="project" value="UniProtKB-SubCell"/>
</dbReference>
<evidence type="ECO:0000313" key="8">
    <source>
        <dbReference type="EMBL" id="ANM86796.1"/>
    </source>
</evidence>
<keyword evidence="4" id="KW-0446">Lipid-binding</keyword>
<evidence type="ECO:0000256" key="5">
    <source>
        <dbReference type="ARBA" id="ARBA00023136"/>
    </source>
</evidence>
<evidence type="ECO:0000256" key="4">
    <source>
        <dbReference type="ARBA" id="ARBA00023121"/>
    </source>
</evidence>
<name>A0A192ZJA9_9EUKA</name>
<sequence>MRLWKLVKSRRLEGDVSSLAVTYFAGIVTVFVAYVSFSILFRMPKEFYFGFVLGALGVISSITIAIIVFLARIPASPQLSKDEYPRLSGLPKPPRAVLPSIEPDSTSHSLNTIVHLLFQQDGESVLEEMNRRMKRAIESAKLGKWIAPMVVRRLGMNVIRPPTLSEIAVHEEDGYGQEWTVSIRCGFEWDTPFSMELSSEFLMNWPLERLAGLPFSLEITHLHFRGTIAILADRVLASHVQISFVEAPHVEVGLRGGCGKPSVLPLPHYAVELLHGKVREAIVASFTYPHVFEFSMEKIDLVDLIMRKLQ</sequence>
<dbReference type="GO" id="GO:0006869">
    <property type="term" value="P:lipid transport"/>
    <property type="evidence" value="ECO:0007669"/>
    <property type="project" value="UniProtKB-KW"/>
</dbReference>